<sequence>MLNALHRVAEVMSQHYAGGRRHLLTEDVLRFAMIAVLEEHGISPDRLSIEVPLLGATRGKLDLVVDRDIAIEFKFPRDPASEVGAADTMTLGEMLSDVYRLAALPHSQRLAVWLLHDRLAGYLARAADRYSFEWPTAAGEWLRLPAELPVRLPATAKAALKSLGAAVVEAEAVVYRSASDGVWLVALEVARASTRPVPLGRGDQ</sequence>
<name>A0A7W7M608_9ACTN</name>
<organism evidence="1 2">
    <name type="scientific">Actinoplanes octamycinicus</name>
    <dbReference type="NCBI Taxonomy" id="135948"/>
    <lineage>
        <taxon>Bacteria</taxon>
        <taxon>Bacillati</taxon>
        <taxon>Actinomycetota</taxon>
        <taxon>Actinomycetes</taxon>
        <taxon>Micromonosporales</taxon>
        <taxon>Micromonosporaceae</taxon>
        <taxon>Actinoplanes</taxon>
    </lineage>
</organism>
<comment type="caution">
    <text evidence="1">The sequence shown here is derived from an EMBL/GenBank/DDBJ whole genome shotgun (WGS) entry which is preliminary data.</text>
</comment>
<evidence type="ECO:0000313" key="1">
    <source>
        <dbReference type="EMBL" id="MBB4738288.1"/>
    </source>
</evidence>
<dbReference type="EMBL" id="JACHNB010000001">
    <property type="protein sequence ID" value="MBB4738288.1"/>
    <property type="molecule type" value="Genomic_DNA"/>
</dbReference>
<gene>
    <name evidence="1" type="ORF">BJY16_001747</name>
</gene>
<evidence type="ECO:0000313" key="2">
    <source>
        <dbReference type="Proteomes" id="UP000546162"/>
    </source>
</evidence>
<dbReference type="RefSeq" id="WP_185038576.1">
    <property type="nucleotide sequence ID" value="NZ_BAABFG010000005.1"/>
</dbReference>
<accession>A0A7W7M608</accession>
<dbReference type="AlphaFoldDB" id="A0A7W7M608"/>
<proteinExistence type="predicted"/>
<reference evidence="1 2" key="1">
    <citation type="submission" date="2020-08" db="EMBL/GenBank/DDBJ databases">
        <title>Sequencing the genomes of 1000 actinobacteria strains.</title>
        <authorList>
            <person name="Klenk H.-P."/>
        </authorList>
    </citation>
    <scope>NUCLEOTIDE SEQUENCE [LARGE SCALE GENOMIC DNA]</scope>
    <source>
        <strain evidence="1 2">DSM 45809</strain>
    </source>
</reference>
<keyword evidence="2" id="KW-1185">Reference proteome</keyword>
<dbReference type="Proteomes" id="UP000546162">
    <property type="component" value="Unassembled WGS sequence"/>
</dbReference>
<protein>
    <submittedName>
        <fullName evidence="1">Uncharacterized protein</fullName>
    </submittedName>
</protein>